<feature type="region of interest" description="Disordered" evidence="6">
    <location>
        <begin position="248"/>
        <end position="285"/>
    </location>
</feature>
<evidence type="ECO:0000256" key="3">
    <source>
        <dbReference type="ARBA" id="ARBA00023157"/>
    </source>
</evidence>
<evidence type="ECO:0000256" key="7">
    <source>
        <dbReference type="SAM" id="Phobius"/>
    </source>
</evidence>
<dbReference type="AlphaFoldDB" id="A0A8J4WJI5"/>
<dbReference type="PANTHER" id="PTHR24248:SF125">
    <property type="entry name" value="DOPAMINE D2-LIKE RECEPTOR"/>
    <property type="match status" value="1"/>
</dbReference>
<dbReference type="GO" id="GO:0004930">
    <property type="term" value="F:G protein-coupled receptor activity"/>
    <property type="evidence" value="ECO:0007669"/>
    <property type="project" value="UniProtKB-KW"/>
</dbReference>
<evidence type="ECO:0000313" key="8">
    <source>
        <dbReference type="EMBL" id="KAF5403626.1"/>
    </source>
</evidence>
<keyword evidence="7" id="KW-1133">Transmembrane helix</keyword>
<dbReference type="GO" id="GO:0005886">
    <property type="term" value="C:plasma membrane"/>
    <property type="evidence" value="ECO:0007669"/>
    <property type="project" value="TreeGrafter"/>
</dbReference>
<evidence type="ECO:0000313" key="9">
    <source>
        <dbReference type="Proteomes" id="UP000748531"/>
    </source>
</evidence>
<keyword evidence="2" id="KW-0297">G-protein coupled receptor</keyword>
<reference evidence="8" key="1">
    <citation type="submission" date="2019-05" db="EMBL/GenBank/DDBJ databases">
        <title>Annotation for the trematode Paragonimus heterotremus.</title>
        <authorList>
            <person name="Choi Y.-J."/>
        </authorList>
    </citation>
    <scope>NUCLEOTIDE SEQUENCE</scope>
    <source>
        <strain evidence="8">LC</strain>
    </source>
</reference>
<keyword evidence="9" id="KW-1185">Reference proteome</keyword>
<evidence type="ECO:0000256" key="5">
    <source>
        <dbReference type="ARBA" id="ARBA00023224"/>
    </source>
</evidence>
<dbReference type="OrthoDB" id="6247761at2759"/>
<dbReference type="GO" id="GO:0001591">
    <property type="term" value="F:dopamine neurotransmitter receptor activity, coupled via Gi/Go"/>
    <property type="evidence" value="ECO:0007669"/>
    <property type="project" value="TreeGrafter"/>
</dbReference>
<keyword evidence="7" id="KW-0472">Membrane</keyword>
<feature type="transmembrane region" description="Helical" evidence="7">
    <location>
        <begin position="526"/>
        <end position="542"/>
    </location>
</feature>
<feature type="transmembrane region" description="Helical" evidence="7">
    <location>
        <begin position="129"/>
        <end position="152"/>
    </location>
</feature>
<evidence type="ECO:0000256" key="4">
    <source>
        <dbReference type="ARBA" id="ARBA00023170"/>
    </source>
</evidence>
<gene>
    <name evidence="8" type="ORF">PHET_02869</name>
</gene>
<dbReference type="Proteomes" id="UP000748531">
    <property type="component" value="Unassembled WGS sequence"/>
</dbReference>
<dbReference type="Gene3D" id="1.20.1070.10">
    <property type="entry name" value="Rhodopsin 7-helix transmembrane proteins"/>
    <property type="match status" value="1"/>
</dbReference>
<keyword evidence="4" id="KW-0675">Receptor</keyword>
<keyword evidence="3" id="KW-1015">Disulfide bond</keyword>
<keyword evidence="5" id="KW-0807">Transducer</keyword>
<evidence type="ECO:0000256" key="1">
    <source>
        <dbReference type="ARBA" id="ARBA00004141"/>
    </source>
</evidence>
<proteinExistence type="predicted"/>
<name>A0A8J4WJI5_9TREM</name>
<evidence type="ECO:0008006" key="10">
    <source>
        <dbReference type="Google" id="ProtNLM"/>
    </source>
</evidence>
<evidence type="ECO:0000256" key="6">
    <source>
        <dbReference type="SAM" id="MobiDB-lite"/>
    </source>
</evidence>
<dbReference type="GO" id="GO:0045202">
    <property type="term" value="C:synapse"/>
    <property type="evidence" value="ECO:0007669"/>
    <property type="project" value="GOC"/>
</dbReference>
<protein>
    <recommendedName>
        <fullName evidence="10">G-protein coupled receptors family 1 profile domain-containing protein</fullName>
    </recommendedName>
</protein>
<evidence type="ECO:0000256" key="2">
    <source>
        <dbReference type="ARBA" id="ARBA00023040"/>
    </source>
</evidence>
<comment type="subcellular location">
    <subcellularLocation>
        <location evidence="1">Membrane</location>
        <topology evidence="1">Multi-pass membrane protein</topology>
    </subcellularLocation>
</comment>
<dbReference type="EMBL" id="LUCH01001122">
    <property type="protein sequence ID" value="KAF5403626.1"/>
    <property type="molecule type" value="Genomic_DNA"/>
</dbReference>
<sequence>MAERNNCRLRNDENEQKKCGHKVIFFLIGFIFADSHKQSDAMCIVWIFAETVLCHAVQLHLLGSSLDTYLRLLKPRWYGQTGGRPATKRIKLAAPWIVAYLQTIAQVLLGDPFPPSQLDQTRFCVCPDVNFLILRTCMAFALPLLVSIVLLFMAARNLQGIYGEEFRDQIRAEETNMLSKKFNTAEQSASKFHSNSGINVSRKETLVSSALNVASTGATEGDVHENRSGGCEQVITRDEYIRRELQPNAQIELSSPESYSTSLCPPSTTSFQAHESNSSDTGIYSQTTDDNEALAKLLLCVQNHTYGNQSSISHSKKPVSGETSEDFCAHTVPTSLKIMDHFCPKHGHVLVSVQTQSNFERIVPEIELAEEDVNTYTDILSLNVDSANGSTSNKSDIKGQQPPGKKPYEEPGGCYAVVVNAERILDEVKDSSTSYDVNVVKTVVPGTSFASRPSTLSIQEDSRLQQSVKLKKIMIERTAIKLNMVTCALSIALWAPYISATLAYLLLTATRFDRVISVETLIQFKWLSYMTCVAYTIGYLIVDDELRSAVFNVFRQSNEVAA</sequence>
<feature type="transmembrane region" description="Helical" evidence="7">
    <location>
        <begin position="482"/>
        <end position="506"/>
    </location>
</feature>
<comment type="caution">
    <text evidence="8">The sequence shown here is derived from an EMBL/GenBank/DDBJ whole genome shotgun (WGS) entry which is preliminary data.</text>
</comment>
<keyword evidence="7" id="KW-0812">Transmembrane</keyword>
<dbReference type="SUPFAM" id="SSF81321">
    <property type="entry name" value="Family A G protein-coupled receptor-like"/>
    <property type="match status" value="1"/>
</dbReference>
<dbReference type="PANTHER" id="PTHR24248">
    <property type="entry name" value="ADRENERGIC RECEPTOR-RELATED G-PROTEIN COUPLED RECEPTOR"/>
    <property type="match status" value="1"/>
</dbReference>
<accession>A0A8J4WJI5</accession>
<organism evidence="8 9">
    <name type="scientific">Paragonimus heterotremus</name>
    <dbReference type="NCBI Taxonomy" id="100268"/>
    <lineage>
        <taxon>Eukaryota</taxon>
        <taxon>Metazoa</taxon>
        <taxon>Spiralia</taxon>
        <taxon>Lophotrochozoa</taxon>
        <taxon>Platyhelminthes</taxon>
        <taxon>Trematoda</taxon>
        <taxon>Digenea</taxon>
        <taxon>Plagiorchiida</taxon>
        <taxon>Troglotremata</taxon>
        <taxon>Troglotrematidae</taxon>
        <taxon>Paragonimus</taxon>
    </lineage>
</organism>
<feature type="region of interest" description="Disordered" evidence="6">
    <location>
        <begin position="387"/>
        <end position="409"/>
    </location>
</feature>